<proteinExistence type="predicted"/>
<evidence type="ECO:0000313" key="2">
    <source>
        <dbReference type="Proteomes" id="UP000479335"/>
    </source>
</evidence>
<evidence type="ECO:0000313" key="1">
    <source>
        <dbReference type="EMBL" id="MYM24040.1"/>
    </source>
</evidence>
<dbReference type="AlphaFoldDB" id="A0A6L8KAD7"/>
<dbReference type="EMBL" id="WWCN01000009">
    <property type="protein sequence ID" value="MYM24040.1"/>
    <property type="molecule type" value="Genomic_DNA"/>
</dbReference>
<reference evidence="1 2" key="1">
    <citation type="submission" date="2019-12" db="EMBL/GenBank/DDBJ databases">
        <title>Novel species isolated from a subtropical stream in China.</title>
        <authorList>
            <person name="Lu H."/>
        </authorList>
    </citation>
    <scope>NUCLEOTIDE SEQUENCE [LARGE SCALE GENOMIC DNA]</scope>
    <source>
        <strain evidence="1 2">FT135W</strain>
    </source>
</reference>
<comment type="caution">
    <text evidence="1">The sequence shown here is derived from an EMBL/GenBank/DDBJ whole genome shotgun (WGS) entry which is preliminary data.</text>
</comment>
<gene>
    <name evidence="1" type="ORF">GTP46_15420</name>
</gene>
<accession>A0A6L8KAD7</accession>
<dbReference type="Proteomes" id="UP000479335">
    <property type="component" value="Unassembled WGS sequence"/>
</dbReference>
<protein>
    <submittedName>
        <fullName evidence="1">DUF29 family protein</fullName>
    </submittedName>
</protein>
<dbReference type="InterPro" id="IPR002636">
    <property type="entry name" value="DUF29"/>
</dbReference>
<dbReference type="RefSeq" id="WP_161007523.1">
    <property type="nucleotide sequence ID" value="NZ_WWCN01000009.1"/>
</dbReference>
<dbReference type="Gene3D" id="1.20.1220.20">
    <property type="entry name" value="Uncharcterised protein PF01724"/>
    <property type="match status" value="1"/>
</dbReference>
<sequence length="83" mass="9841">MDDHLNNRAEPDALIWSETQIGLLRVGQFDQLDLENVIVELELQVQEDKDDVARRLRSLMTNLLKYEFRPQQRLPHWASRILS</sequence>
<dbReference type="Pfam" id="PF01724">
    <property type="entry name" value="DUF29"/>
    <property type="match status" value="1"/>
</dbReference>
<keyword evidence="2" id="KW-1185">Reference proteome</keyword>
<organism evidence="1 2">
    <name type="scientific">Duganella flavida</name>
    <dbReference type="NCBI Taxonomy" id="2692175"/>
    <lineage>
        <taxon>Bacteria</taxon>
        <taxon>Pseudomonadati</taxon>
        <taxon>Pseudomonadota</taxon>
        <taxon>Betaproteobacteria</taxon>
        <taxon>Burkholderiales</taxon>
        <taxon>Oxalobacteraceae</taxon>
        <taxon>Telluria group</taxon>
        <taxon>Duganella</taxon>
    </lineage>
</organism>
<dbReference type="PANTHER" id="PTHR34235">
    <property type="entry name" value="SLR1203 PROTEIN-RELATED"/>
    <property type="match status" value="1"/>
</dbReference>
<name>A0A6L8KAD7_9BURK</name>